<feature type="non-terminal residue" evidence="1">
    <location>
        <position position="1"/>
    </location>
</feature>
<proteinExistence type="predicted"/>
<dbReference type="Proteomes" id="UP001433071">
    <property type="component" value="Unassembled WGS sequence"/>
</dbReference>
<accession>A0ABV1Z7Z7</accession>
<comment type="caution">
    <text evidence="1">The sequence shown here is derived from an EMBL/GenBank/DDBJ whole genome shotgun (WGS) entry which is preliminary data.</text>
</comment>
<sequence>DFVLAYNFGRRLKTLKGLTPFEYICKIWTKEPERFRLDPTHQTLGLNI</sequence>
<protein>
    <submittedName>
        <fullName evidence="1">IS481 family transposase</fullName>
    </submittedName>
</protein>
<keyword evidence="2" id="KW-1185">Reference proteome</keyword>
<gene>
    <name evidence="1" type="ORF">NKI36_29920</name>
</gene>
<evidence type="ECO:0000313" key="2">
    <source>
        <dbReference type="Proteomes" id="UP001433071"/>
    </source>
</evidence>
<organism evidence="1 2">
    <name type="scientific">Mesorhizobium caraganae</name>
    <dbReference type="NCBI Taxonomy" id="483206"/>
    <lineage>
        <taxon>Bacteria</taxon>
        <taxon>Pseudomonadati</taxon>
        <taxon>Pseudomonadota</taxon>
        <taxon>Alphaproteobacteria</taxon>
        <taxon>Hyphomicrobiales</taxon>
        <taxon>Phyllobacteriaceae</taxon>
        <taxon>Mesorhizobium</taxon>
    </lineage>
</organism>
<evidence type="ECO:0000313" key="1">
    <source>
        <dbReference type="EMBL" id="MER9408217.1"/>
    </source>
</evidence>
<name>A0ABV1Z7Z7_9HYPH</name>
<reference evidence="1 2" key="1">
    <citation type="journal article" date="2024" name="Proc. Natl. Acad. Sci. U.S.A.">
        <title>The evolutionary genomics of adaptation to stress in wild rhizobium bacteria.</title>
        <authorList>
            <person name="Kehlet-Delgado H."/>
            <person name="Montoya A.P."/>
            <person name="Jensen K.T."/>
            <person name="Wendlandt C.E."/>
            <person name="Dexheimer C."/>
            <person name="Roberts M."/>
            <person name="Torres Martinez L."/>
            <person name="Friesen M.L."/>
            <person name="Griffitts J.S."/>
            <person name="Porter S.S."/>
        </authorList>
    </citation>
    <scope>NUCLEOTIDE SEQUENCE [LARGE SCALE GENOMIC DNA]</scope>
    <source>
        <strain evidence="1 2">M0641</strain>
    </source>
</reference>
<dbReference type="EMBL" id="JAMYQB010000036">
    <property type="protein sequence ID" value="MER9408217.1"/>
    <property type="molecule type" value="Genomic_DNA"/>
</dbReference>